<dbReference type="GO" id="GO:0005829">
    <property type="term" value="C:cytosol"/>
    <property type="evidence" value="ECO:0007669"/>
    <property type="project" value="TreeGrafter"/>
</dbReference>
<comment type="subunit">
    <text evidence="4 16">Homooctamer.</text>
</comment>
<evidence type="ECO:0000256" key="10">
    <source>
        <dbReference type="ARBA" id="ARBA00025628"/>
    </source>
</evidence>
<dbReference type="PIRSF" id="PIRSF001415">
    <property type="entry name" value="Porphbilin_synth"/>
    <property type="match status" value="1"/>
</dbReference>
<reference evidence="18 19" key="1">
    <citation type="submission" date="2013-02" db="EMBL/GenBank/DDBJ databases">
        <title>Genome sequence of Clostridium saccharoperbutylacetonicum N1-4(HMT).</title>
        <authorList>
            <person name="Poehlein A."/>
            <person name="Daniel R."/>
        </authorList>
    </citation>
    <scope>NUCLEOTIDE SEQUENCE [LARGE SCALE GENOMIC DNA]</scope>
    <source>
        <strain evidence="19">N1-4(HMT)</strain>
    </source>
</reference>
<comment type="catalytic activity">
    <reaction evidence="11 16">
        <text>2 5-aminolevulinate = porphobilinogen + 2 H2O + H(+)</text>
        <dbReference type="Rhea" id="RHEA:24064"/>
        <dbReference type="ChEBI" id="CHEBI:15377"/>
        <dbReference type="ChEBI" id="CHEBI:15378"/>
        <dbReference type="ChEBI" id="CHEBI:58126"/>
        <dbReference type="ChEBI" id="CHEBI:356416"/>
        <dbReference type="EC" id="4.2.1.24"/>
    </reaction>
</comment>
<evidence type="ECO:0000256" key="11">
    <source>
        <dbReference type="ARBA" id="ARBA00047651"/>
    </source>
</evidence>
<dbReference type="PROSITE" id="PS00169">
    <property type="entry name" value="D_ALA_DEHYDRATASE"/>
    <property type="match status" value="1"/>
</dbReference>
<comment type="function">
    <text evidence="10">Catalyzes an early step in the biosynthesis of tetrapyrroles. Binds two molecules of 5-aminolevulinate per subunit, each at a distinct site, and catalyzes their condensation to form porphobilinogen.</text>
</comment>
<comment type="cofactor">
    <cofactor evidence="1">
        <name>Zn(2+)</name>
        <dbReference type="ChEBI" id="CHEBI:29105"/>
    </cofactor>
</comment>
<dbReference type="EC" id="4.2.1.24" evidence="5 16"/>
<dbReference type="AlphaFoldDB" id="M1MFZ7"/>
<dbReference type="FunFam" id="3.20.20.70:FF:000019">
    <property type="entry name" value="Delta-aminolevulinic acid dehydratase"/>
    <property type="match status" value="1"/>
</dbReference>
<evidence type="ECO:0000256" key="4">
    <source>
        <dbReference type="ARBA" id="ARBA00011823"/>
    </source>
</evidence>
<dbReference type="GO" id="GO:0008270">
    <property type="term" value="F:zinc ion binding"/>
    <property type="evidence" value="ECO:0007669"/>
    <property type="project" value="TreeGrafter"/>
</dbReference>
<dbReference type="NCBIfam" id="NF006762">
    <property type="entry name" value="PRK09283.1"/>
    <property type="match status" value="1"/>
</dbReference>
<dbReference type="Pfam" id="PF00490">
    <property type="entry name" value="ALAD"/>
    <property type="match status" value="1"/>
</dbReference>
<proteinExistence type="inferred from homology"/>
<evidence type="ECO:0000256" key="9">
    <source>
        <dbReference type="ARBA" id="ARBA00023244"/>
    </source>
</evidence>
<feature type="binding site" evidence="13">
    <location>
        <position position="202"/>
    </location>
    <ligand>
        <name>5-aminolevulinate</name>
        <dbReference type="ChEBI" id="CHEBI:356416"/>
        <label>1</label>
    </ligand>
</feature>
<comment type="pathway">
    <text evidence="2">Porphyrin-containing compound metabolism; protoporphyrin-IX biosynthesis; coproporphyrinogen-III from 5-aminolevulinate: step 1/4.</text>
</comment>
<evidence type="ECO:0000256" key="17">
    <source>
        <dbReference type="RuleBase" id="RU004161"/>
    </source>
</evidence>
<dbReference type="KEGG" id="csr:Cspa_c14930"/>
<evidence type="ECO:0000313" key="19">
    <source>
        <dbReference type="Proteomes" id="UP000011728"/>
    </source>
</evidence>
<dbReference type="eggNOG" id="COG0113">
    <property type="taxonomic scope" value="Bacteria"/>
</dbReference>
<keyword evidence="8 16" id="KW-0456">Lyase</keyword>
<keyword evidence="7" id="KW-0350">Heme biosynthesis</keyword>
<dbReference type="SUPFAM" id="SSF51569">
    <property type="entry name" value="Aldolase"/>
    <property type="match status" value="1"/>
</dbReference>
<evidence type="ECO:0000256" key="6">
    <source>
        <dbReference type="ARBA" id="ARBA00020771"/>
    </source>
</evidence>
<dbReference type="Proteomes" id="UP000011728">
    <property type="component" value="Chromosome"/>
</dbReference>
<keyword evidence="15" id="KW-0460">Magnesium</keyword>
<feature type="binding site" evidence="14">
    <location>
        <position position="119"/>
    </location>
    <ligand>
        <name>Zn(2+)</name>
        <dbReference type="ChEBI" id="CHEBI:29105"/>
        <note>catalytic</note>
    </ligand>
</feature>
<organism evidence="18 19">
    <name type="scientific">Clostridium saccharoperbutylacetonicum N1-4(HMT)</name>
    <dbReference type="NCBI Taxonomy" id="931276"/>
    <lineage>
        <taxon>Bacteria</taxon>
        <taxon>Bacillati</taxon>
        <taxon>Bacillota</taxon>
        <taxon>Clostridia</taxon>
        <taxon>Eubacteriales</taxon>
        <taxon>Clostridiaceae</taxon>
        <taxon>Clostridium</taxon>
    </lineage>
</organism>
<keyword evidence="14" id="KW-0862">Zinc</keyword>
<evidence type="ECO:0000256" key="13">
    <source>
        <dbReference type="PIRSR" id="PIRSR001415-2"/>
    </source>
</evidence>
<sequence length="324" mass="36253">MIKRGRRLRANSAIRDMVRETILNSKDFIYPIFVVEGKNIKNEISSLPGNYHFSIDRLHEVINEVKEADIAGVLLFGIPEHKDECGSEAYNDNGIVQQAIREIKRIDKNLLVVTDVCMCEYTSHGHCGIIHDEDVDNDETLDYLAKISVSHAKAGADIIAPSDMMDGRIGAIRKALDENGFKKISIMSYSAKYCSAFYGPFRDAANSAPQFGDRKTYQMDPANRMEAIRETQMDIDEGADFIMVKPALAYLDIIRDCRENFNLPLVAYNVSGEFAMIKAAGKLGLIDEERVMMETLTSIKRAGADIIITYHALEASKIINSVRS</sequence>
<dbReference type="HOGENOM" id="CLU_035731_0_0_9"/>
<evidence type="ECO:0000256" key="3">
    <source>
        <dbReference type="ARBA" id="ARBA00008055"/>
    </source>
</evidence>
<dbReference type="SMART" id="SM01004">
    <property type="entry name" value="ALAD"/>
    <property type="match status" value="1"/>
</dbReference>
<evidence type="ECO:0000256" key="7">
    <source>
        <dbReference type="ARBA" id="ARBA00023133"/>
    </source>
</evidence>
<dbReference type="PATRIC" id="fig|931276.5.peg.1454"/>
<dbReference type="InterPro" id="IPR001731">
    <property type="entry name" value="ALAD"/>
</dbReference>
<evidence type="ECO:0000256" key="5">
    <source>
        <dbReference type="ARBA" id="ARBA00012053"/>
    </source>
</evidence>
<accession>M1MFZ7</accession>
<feature type="active site" description="Schiff-base intermediate with substrate" evidence="12">
    <location>
        <position position="245"/>
    </location>
</feature>
<protein>
    <recommendedName>
        <fullName evidence="6 16">Delta-aminolevulinic acid dehydratase</fullName>
        <ecNumber evidence="5 16">4.2.1.24</ecNumber>
    </recommendedName>
</protein>
<dbReference type="InterPro" id="IPR013785">
    <property type="entry name" value="Aldolase_TIM"/>
</dbReference>
<dbReference type="PANTHER" id="PTHR11458">
    <property type="entry name" value="DELTA-AMINOLEVULINIC ACID DEHYDRATASE"/>
    <property type="match status" value="1"/>
</dbReference>
<feature type="binding site" evidence="13">
    <location>
        <position position="310"/>
    </location>
    <ligand>
        <name>5-aminolevulinate</name>
        <dbReference type="ChEBI" id="CHEBI:356416"/>
        <label>2</label>
    </ligand>
</feature>
<feature type="binding site" evidence="13">
    <location>
        <position position="271"/>
    </location>
    <ligand>
        <name>5-aminolevulinate</name>
        <dbReference type="ChEBI" id="CHEBI:356416"/>
        <label>2</label>
    </ligand>
</feature>
<feature type="binding site" evidence="14">
    <location>
        <position position="127"/>
    </location>
    <ligand>
        <name>Zn(2+)</name>
        <dbReference type="ChEBI" id="CHEBI:29105"/>
        <note>catalytic</note>
    </ligand>
</feature>
<evidence type="ECO:0000256" key="15">
    <source>
        <dbReference type="PIRSR" id="PIRSR001415-5"/>
    </source>
</evidence>
<dbReference type="GO" id="GO:0004655">
    <property type="term" value="F:porphobilinogen synthase activity"/>
    <property type="evidence" value="ECO:0007669"/>
    <property type="project" value="UniProtKB-EC"/>
</dbReference>
<evidence type="ECO:0000256" key="2">
    <source>
        <dbReference type="ARBA" id="ARBA00004694"/>
    </source>
</evidence>
<gene>
    <name evidence="18" type="primary">hemB</name>
    <name evidence="18" type="ORF">Cspa_c14930</name>
</gene>
<keyword evidence="19" id="KW-1185">Reference proteome</keyword>
<dbReference type="CDD" id="cd00384">
    <property type="entry name" value="ALAD_PBGS"/>
    <property type="match status" value="1"/>
</dbReference>
<dbReference type="Gene3D" id="3.20.20.70">
    <property type="entry name" value="Aldolase class I"/>
    <property type="match status" value="1"/>
</dbReference>
<dbReference type="OrthoDB" id="9805001at2"/>
<evidence type="ECO:0000256" key="14">
    <source>
        <dbReference type="PIRSR" id="PIRSR001415-3"/>
    </source>
</evidence>
<dbReference type="STRING" id="36745.CLSAP_14560"/>
<comment type="similarity">
    <text evidence="3 17">Belongs to the ALAD family.</text>
</comment>
<evidence type="ECO:0000313" key="18">
    <source>
        <dbReference type="EMBL" id="AGF55263.1"/>
    </source>
</evidence>
<dbReference type="InterPro" id="IPR030656">
    <property type="entry name" value="ALAD_AS"/>
</dbReference>
<feature type="active site" description="Schiff-base intermediate with substrate" evidence="12">
    <location>
        <position position="192"/>
    </location>
</feature>
<name>M1MFZ7_9CLOT</name>
<dbReference type="PRINTS" id="PR00144">
    <property type="entry name" value="DALDHYDRTASE"/>
</dbReference>
<feature type="binding site" evidence="15">
    <location>
        <position position="230"/>
    </location>
    <ligand>
        <name>Mg(2+)</name>
        <dbReference type="ChEBI" id="CHEBI:18420"/>
    </ligand>
</feature>
<dbReference type="PANTHER" id="PTHR11458:SF0">
    <property type="entry name" value="DELTA-AMINOLEVULINIC ACID DEHYDRATASE"/>
    <property type="match status" value="1"/>
</dbReference>
<keyword evidence="9 16" id="KW-0627">Porphyrin biosynthesis</keyword>
<evidence type="ECO:0000256" key="1">
    <source>
        <dbReference type="ARBA" id="ARBA00001947"/>
    </source>
</evidence>
<evidence type="ECO:0000256" key="8">
    <source>
        <dbReference type="ARBA" id="ARBA00023239"/>
    </source>
</evidence>
<feature type="binding site" evidence="13">
    <location>
        <position position="214"/>
    </location>
    <ligand>
        <name>5-aminolevulinate</name>
        <dbReference type="ChEBI" id="CHEBI:356416"/>
        <label>1</label>
    </ligand>
</feature>
<dbReference type="GO" id="GO:0006782">
    <property type="term" value="P:protoporphyrinogen IX biosynthetic process"/>
    <property type="evidence" value="ECO:0007669"/>
    <property type="project" value="UniProtKB-UniPathway"/>
</dbReference>
<evidence type="ECO:0000256" key="16">
    <source>
        <dbReference type="RuleBase" id="RU000515"/>
    </source>
</evidence>
<dbReference type="EMBL" id="CP004121">
    <property type="protein sequence ID" value="AGF55263.1"/>
    <property type="molecule type" value="Genomic_DNA"/>
</dbReference>
<keyword evidence="14" id="KW-0479">Metal-binding</keyword>
<feature type="binding site" evidence="14">
    <location>
        <position position="117"/>
    </location>
    <ligand>
        <name>Zn(2+)</name>
        <dbReference type="ChEBI" id="CHEBI:29105"/>
        <note>catalytic</note>
    </ligand>
</feature>
<dbReference type="RefSeq" id="WP_015391585.1">
    <property type="nucleotide sequence ID" value="NC_020291.1"/>
</dbReference>
<dbReference type="UniPathway" id="UPA00251">
    <property type="reaction ID" value="UER00318"/>
</dbReference>
<evidence type="ECO:0000256" key="12">
    <source>
        <dbReference type="PIRSR" id="PIRSR001415-1"/>
    </source>
</evidence>